<dbReference type="STRING" id="1379910.TH63_14440"/>
<feature type="signal peptide" evidence="1">
    <location>
        <begin position="1"/>
        <end position="23"/>
    </location>
</feature>
<protein>
    <recommendedName>
        <fullName evidence="2">DUF5689 domain-containing protein</fullName>
    </recommendedName>
</protein>
<dbReference type="PATRIC" id="fig|1379910.4.peg.3144"/>
<dbReference type="PROSITE" id="PS51257">
    <property type="entry name" value="PROKAR_LIPOPROTEIN"/>
    <property type="match status" value="1"/>
</dbReference>
<dbReference type="AlphaFoldDB" id="A0A0H4VRZ8"/>
<reference evidence="3 4" key="1">
    <citation type="submission" date="2015-01" db="EMBL/GenBank/DDBJ databases">
        <title>Rufibacter sp./DG31D/ whole genome sequencing.</title>
        <authorList>
            <person name="Kim M.K."/>
            <person name="Srinivasan S."/>
            <person name="Lee J.-J."/>
        </authorList>
    </citation>
    <scope>NUCLEOTIDE SEQUENCE [LARGE SCALE GENOMIC DNA]</scope>
    <source>
        <strain evidence="3 4">DG31D</strain>
    </source>
</reference>
<name>A0A0H4VRZ8_9BACT</name>
<proteinExistence type="predicted"/>
<gene>
    <name evidence="3" type="ORF">TH63_14440</name>
</gene>
<organism evidence="3 4">
    <name type="scientific">Rufibacter radiotolerans</name>
    <dbReference type="NCBI Taxonomy" id="1379910"/>
    <lineage>
        <taxon>Bacteria</taxon>
        <taxon>Pseudomonadati</taxon>
        <taxon>Bacteroidota</taxon>
        <taxon>Cytophagia</taxon>
        <taxon>Cytophagales</taxon>
        <taxon>Hymenobacteraceae</taxon>
        <taxon>Rufibacter</taxon>
    </lineage>
</organism>
<feature type="domain" description="DUF5689" evidence="2">
    <location>
        <begin position="42"/>
        <end position="246"/>
    </location>
</feature>
<keyword evidence="4" id="KW-1185">Reference proteome</keyword>
<dbReference type="Proteomes" id="UP000036458">
    <property type="component" value="Chromosome"/>
</dbReference>
<sequence>MKVKNMKNIAGSLALLFGGLAFSSCLKEDVNPAVGTPNSVASIYVVKDLYRDADVALGPNVLSGAYLTTGTIISDPASGNLPAGSVVIQSNWRSLVRGLILKMDPATAATLTLGDSVVVDLNGATLTKSGGSMQVTGLTGAKVSKVASNRKVTARAVSLSALNSKFSEFESTLVSVTADVKPLPVSGETIAGSKTLDDGSESTFTLFTETNAAFASTRVAPNATFVGIPYALGDAKQLRLRNNADILSPSGPLYPGYPEDFEFPLESVKNTYASRAIDLRTGNWTLNNAILGNTVNRDRIVSGKQAIRFQQNLTTSATLQMNYDLPNGATKVTVWYGAYYTDASSTFALEYSTDKGVTWKEIGRKSDAHSTATSLIAKQAVFMMNIQGPVRFRINKLGLGPTSVPTVYNGRLGVDDFAVYQNY</sequence>
<dbReference type="InterPro" id="IPR043744">
    <property type="entry name" value="DUF5689"/>
</dbReference>
<evidence type="ECO:0000259" key="2">
    <source>
        <dbReference type="Pfam" id="PF18942"/>
    </source>
</evidence>
<dbReference type="KEGG" id="ruf:TH63_14440"/>
<evidence type="ECO:0000313" key="3">
    <source>
        <dbReference type="EMBL" id="AKQ46559.1"/>
    </source>
</evidence>
<dbReference type="EMBL" id="CP010777">
    <property type="protein sequence ID" value="AKQ46559.1"/>
    <property type="molecule type" value="Genomic_DNA"/>
</dbReference>
<accession>A0A0H4VRZ8</accession>
<keyword evidence="1" id="KW-0732">Signal</keyword>
<dbReference type="Pfam" id="PF18942">
    <property type="entry name" value="DUF5689"/>
    <property type="match status" value="1"/>
</dbReference>
<feature type="chain" id="PRO_5005211100" description="DUF5689 domain-containing protein" evidence="1">
    <location>
        <begin position="24"/>
        <end position="423"/>
    </location>
</feature>
<evidence type="ECO:0000256" key="1">
    <source>
        <dbReference type="SAM" id="SignalP"/>
    </source>
</evidence>
<evidence type="ECO:0000313" key="4">
    <source>
        <dbReference type="Proteomes" id="UP000036458"/>
    </source>
</evidence>